<evidence type="ECO:0000313" key="3">
    <source>
        <dbReference type="EMBL" id="KAL3830543.1"/>
    </source>
</evidence>
<keyword evidence="4" id="KW-1185">Reference proteome</keyword>
<dbReference type="AlphaFoldDB" id="A0ABD3T1I7"/>
<evidence type="ECO:0000256" key="1">
    <source>
        <dbReference type="SAM" id="MobiDB-lite"/>
    </source>
</evidence>
<feature type="domain" description="C2 NT-type" evidence="2">
    <location>
        <begin position="119"/>
        <end position="271"/>
    </location>
</feature>
<dbReference type="PANTHER" id="PTHR33414">
    <property type="entry name" value="PROTEIN PLASTID MOVEMENT IMPAIRED 1-RELATED 1"/>
    <property type="match status" value="1"/>
</dbReference>
<sequence length="778" mass="86654">MSVDHNTGTKNSSIQLLKELEALSESISQSQFAPRRTASSLVLSRTEIPSILSSDVIRTQNPKPKSRRLSFSPWRSKPKLDPEEENEQKERNETNKWSTDNDPTSEKKGIWNWKPIRALSHIGKQKLSCLFSVEVVTIQNLPASMNGLRLSVCVRKKESKNGGVQTMPSRVSQSDADFEETLFIRCHVYYTPGSGTHMKFEPRPFFIYVLAVDAEELDFGKSCVDLSGLIQESIEKSFEGTRIKQWDKSFNLLGKAKGGELVLKLGFQIMDKDGGIGIYSQVEGQKSVKNRSYSTSIARRKSKSSFSVPRARISSREEMKMDGNDVLDFDVEEKGVAVLDERSVSSEVVKEVVEDQSHLGRLGELDSISLHIRALESLMGEEKTALKDEEISSQILDQDEVKLTKEFLQLLEDAETKKPKINKDEIHPIEESKEELESEVLIPDLGKGLGCVVQTRNGGYLASMNPFNTPVARNDAPKLAMQMSKPLILQPNNSTGFELFQKMAAIGVEELTSEISSLMPIDELMGKTAEKIAFEGIASAIIQGRNKERPTSSAASSIAVAKSMATAMSTYRKERISNGIWNSISEDPLTIDEILPFVMQKIEKMAVDGLRIQADMAEEEAPFVVSTIDPKIIMDNGKEYNHILSSAVSIEDGIETETITMSLVVQLRDPMRQYEAVGGPMIVLIHATGAEDEFDINNEERRYKVESLQVGGVKVRNSQKQDLNAVDWLIANGMGKGGKKGKHIGLKKGHDVLWSICSRVIADMWLKSMRNPDVKFAK</sequence>
<dbReference type="Pfam" id="PF10358">
    <property type="entry name" value="NT-C2"/>
    <property type="match status" value="1"/>
</dbReference>
<evidence type="ECO:0000313" key="4">
    <source>
        <dbReference type="Proteomes" id="UP001634393"/>
    </source>
</evidence>
<dbReference type="Proteomes" id="UP001634393">
    <property type="component" value="Unassembled WGS sequence"/>
</dbReference>
<dbReference type="Pfam" id="PF21745">
    <property type="entry name" value="PMI1_PMIR1-2_C"/>
    <property type="match status" value="1"/>
</dbReference>
<feature type="region of interest" description="Disordered" evidence="1">
    <location>
        <begin position="55"/>
        <end position="106"/>
    </location>
</feature>
<dbReference type="InterPro" id="IPR019448">
    <property type="entry name" value="NT-C2"/>
</dbReference>
<dbReference type="EMBL" id="JBJXBP010000005">
    <property type="protein sequence ID" value="KAL3830543.1"/>
    <property type="molecule type" value="Genomic_DNA"/>
</dbReference>
<dbReference type="InterPro" id="IPR048972">
    <property type="entry name" value="PMI1_PMIR1-2_C"/>
</dbReference>
<dbReference type="InterPro" id="IPR039614">
    <property type="entry name" value="PMI1-like"/>
</dbReference>
<dbReference type="PROSITE" id="PS51840">
    <property type="entry name" value="C2_NT"/>
    <property type="match status" value="1"/>
</dbReference>
<evidence type="ECO:0000259" key="2">
    <source>
        <dbReference type="PROSITE" id="PS51840"/>
    </source>
</evidence>
<accession>A0ABD3T1I7</accession>
<protein>
    <recommendedName>
        <fullName evidence="2">C2 NT-type domain-containing protein</fullName>
    </recommendedName>
</protein>
<organism evidence="3 4">
    <name type="scientific">Penstemon smallii</name>
    <dbReference type="NCBI Taxonomy" id="265156"/>
    <lineage>
        <taxon>Eukaryota</taxon>
        <taxon>Viridiplantae</taxon>
        <taxon>Streptophyta</taxon>
        <taxon>Embryophyta</taxon>
        <taxon>Tracheophyta</taxon>
        <taxon>Spermatophyta</taxon>
        <taxon>Magnoliopsida</taxon>
        <taxon>eudicotyledons</taxon>
        <taxon>Gunneridae</taxon>
        <taxon>Pentapetalae</taxon>
        <taxon>asterids</taxon>
        <taxon>lamiids</taxon>
        <taxon>Lamiales</taxon>
        <taxon>Plantaginaceae</taxon>
        <taxon>Cheloneae</taxon>
        <taxon>Penstemon</taxon>
    </lineage>
</organism>
<comment type="caution">
    <text evidence="3">The sequence shown here is derived from an EMBL/GenBank/DDBJ whole genome shotgun (WGS) entry which is preliminary data.</text>
</comment>
<proteinExistence type="predicted"/>
<gene>
    <name evidence="3" type="ORF">ACJIZ3_019345</name>
</gene>
<name>A0ABD3T1I7_9LAMI</name>
<reference evidence="3 4" key="1">
    <citation type="submission" date="2024-12" db="EMBL/GenBank/DDBJ databases">
        <title>The unique morphological basis and parallel evolutionary history of personate flowers in Penstemon.</title>
        <authorList>
            <person name="Depatie T.H."/>
            <person name="Wessinger C.A."/>
        </authorList>
    </citation>
    <scope>NUCLEOTIDE SEQUENCE [LARGE SCALE GENOMIC DNA]</scope>
    <source>
        <strain evidence="3">WTNN_2</strain>
        <tissue evidence="3">Leaf</tissue>
    </source>
</reference>
<dbReference type="PANTHER" id="PTHR33414:SF2">
    <property type="entry name" value="PROTEIN PLASTID MOVEMENT IMPAIRED 1"/>
    <property type="match status" value="1"/>
</dbReference>